<gene>
    <name evidence="2" type="ORF">AWRI4620_LOCUS9540</name>
</gene>
<evidence type="ECO:0000313" key="2">
    <source>
        <dbReference type="EMBL" id="CAD0115285.1"/>
    </source>
</evidence>
<comment type="caution">
    <text evidence="2">The sequence shown here is derived from an EMBL/GenBank/DDBJ whole genome shotgun (WGS) entry which is preliminary data.</text>
</comment>
<feature type="signal peptide" evidence="1">
    <location>
        <begin position="1"/>
        <end position="20"/>
    </location>
</feature>
<sequence>MKLVLKFLLAIAVLLVATNAHPLCDYLDDDHAMSQSDFAQGTEYGQWIEGQFDEWKESNGTGTNTKGFYDFFARKFVPHLSHSIRDCDGRQECSPTNCEALNEKFEVKEQYFAWSTLESMVNFNNARLKIKTLENELFSELTAGMDGLISDYSDVDNLVAITKTVNARHKRRTQLAGGILLIIRSELSILGTAFAGTPVGQVGNVLALLLSGYNLGVSMYNDNLPDASGLPRKLNQLLSKLQATNHKMAREMYALDTKLIMGGNKGLLGMTLVDVIQTGAYREPLEISQKLQNDIYDLKYASALSNIWDQENVHIIMAPASGGCENDNRAHGKVCLNEWPNYVFYPQFTSNLGDYHKKRRSMVRLFPGHYKIPKDVGISMKDVVQSSVAIFEDHGNEDVHLQGVEAFEQFLDPASKSYHHGGKFAGIFAIPVCYQPDGFGISSINMKNGRNYPCFCGTPPTSDAASSEHLTDNRLAARQSHNHYSDTTWRYDEGQTFAFLNSTGLYRSRNWWEVCKHDHGMHCEEDMSVSWRGRFPPGTYSKLQHPFSVCRGHPHSWKGCEKPYNNGLDQNEHCSGDHAVAAASYLDDWDGSIDEDDFMLYGDSEDEFDGHL</sequence>
<evidence type="ECO:0000313" key="3">
    <source>
        <dbReference type="Proteomes" id="UP000745764"/>
    </source>
</evidence>
<name>A0A9N8KQH5_9PEZI</name>
<dbReference type="OrthoDB" id="3800526at2759"/>
<dbReference type="EMBL" id="CAINUL010000019">
    <property type="protein sequence ID" value="CAD0115285.1"/>
    <property type="molecule type" value="Genomic_DNA"/>
</dbReference>
<dbReference type="AlphaFoldDB" id="A0A9N8KQH5"/>
<protein>
    <submittedName>
        <fullName evidence="2">Uncharacterized protein</fullName>
    </submittedName>
</protein>
<accession>A0A9N8KQH5</accession>
<feature type="chain" id="PRO_5040505111" evidence="1">
    <location>
        <begin position="21"/>
        <end position="612"/>
    </location>
</feature>
<keyword evidence="3" id="KW-1185">Reference proteome</keyword>
<keyword evidence="1" id="KW-0732">Signal</keyword>
<organism evidence="2 3">
    <name type="scientific">Aureobasidium uvarum</name>
    <dbReference type="NCBI Taxonomy" id="2773716"/>
    <lineage>
        <taxon>Eukaryota</taxon>
        <taxon>Fungi</taxon>
        <taxon>Dikarya</taxon>
        <taxon>Ascomycota</taxon>
        <taxon>Pezizomycotina</taxon>
        <taxon>Dothideomycetes</taxon>
        <taxon>Dothideomycetidae</taxon>
        <taxon>Dothideales</taxon>
        <taxon>Saccotheciaceae</taxon>
        <taxon>Aureobasidium</taxon>
    </lineage>
</organism>
<proteinExistence type="predicted"/>
<evidence type="ECO:0000256" key="1">
    <source>
        <dbReference type="SAM" id="SignalP"/>
    </source>
</evidence>
<reference evidence="2" key="1">
    <citation type="submission" date="2020-06" db="EMBL/GenBank/DDBJ databases">
        <authorList>
            <person name="Onetto C."/>
        </authorList>
    </citation>
    <scope>NUCLEOTIDE SEQUENCE</scope>
</reference>
<dbReference type="Proteomes" id="UP000745764">
    <property type="component" value="Unassembled WGS sequence"/>
</dbReference>